<reference evidence="2 3" key="1">
    <citation type="submission" date="2024-01" db="EMBL/GenBank/DDBJ databases">
        <title>The complete chloroplast genome sequence of Lithospermum erythrorhizon: insights into the phylogenetic relationship among Boraginaceae species and the maternal lineages of purple gromwells.</title>
        <authorList>
            <person name="Okada T."/>
            <person name="Watanabe K."/>
        </authorList>
    </citation>
    <scope>NUCLEOTIDE SEQUENCE [LARGE SCALE GENOMIC DNA]</scope>
</reference>
<dbReference type="EMBL" id="BAABME010003371">
    <property type="protein sequence ID" value="GAA0158531.1"/>
    <property type="molecule type" value="Genomic_DNA"/>
</dbReference>
<feature type="region of interest" description="Disordered" evidence="1">
    <location>
        <begin position="208"/>
        <end position="296"/>
    </location>
</feature>
<protein>
    <submittedName>
        <fullName evidence="2">Uncharacterized protein</fullName>
    </submittedName>
</protein>
<feature type="compositionally biased region" description="Pro residues" evidence="1">
    <location>
        <begin position="287"/>
        <end position="296"/>
    </location>
</feature>
<dbReference type="AlphaFoldDB" id="A0AAV3Q575"/>
<evidence type="ECO:0000313" key="2">
    <source>
        <dbReference type="EMBL" id="GAA0158531.1"/>
    </source>
</evidence>
<accession>A0AAV3Q575</accession>
<comment type="caution">
    <text evidence="2">The sequence shown here is derived from an EMBL/GenBank/DDBJ whole genome shotgun (WGS) entry which is preliminary data.</text>
</comment>
<feature type="compositionally biased region" description="Basic and acidic residues" evidence="1">
    <location>
        <begin position="261"/>
        <end position="270"/>
    </location>
</feature>
<evidence type="ECO:0000313" key="3">
    <source>
        <dbReference type="Proteomes" id="UP001454036"/>
    </source>
</evidence>
<sequence length="296" mass="31583">MNGWSSTTPSISRGCHLPFGKCMSRGFLKEASEFPFGCYFLPVASGSGVSVMRGLTSAEKESLPLYLESDSFSRKGVFLSGDGWFLDGYPKRLTLLSLISFPQKSSILGKFCNFADARHLLCQGITSACDAIRATKEGLTKTKKKRSLVKGVTLPADSGTTFKDKPATSESGDKQVGILLAANDTFLPNAVLLRKMQGKRPIAFKKVKVVKKATSSPRPIAPADLPPRSSPSAAEPSPSSLSPPGADFPQEQPSSSLVGKRPSDDSALQRKEKRAHVASELSDPPKGGIPPPLFPS</sequence>
<gene>
    <name evidence="2" type="ORF">LIER_15531</name>
</gene>
<name>A0AAV3Q575_LITER</name>
<organism evidence="2 3">
    <name type="scientific">Lithospermum erythrorhizon</name>
    <name type="common">Purple gromwell</name>
    <name type="synonym">Lithospermum officinale var. erythrorhizon</name>
    <dbReference type="NCBI Taxonomy" id="34254"/>
    <lineage>
        <taxon>Eukaryota</taxon>
        <taxon>Viridiplantae</taxon>
        <taxon>Streptophyta</taxon>
        <taxon>Embryophyta</taxon>
        <taxon>Tracheophyta</taxon>
        <taxon>Spermatophyta</taxon>
        <taxon>Magnoliopsida</taxon>
        <taxon>eudicotyledons</taxon>
        <taxon>Gunneridae</taxon>
        <taxon>Pentapetalae</taxon>
        <taxon>asterids</taxon>
        <taxon>lamiids</taxon>
        <taxon>Boraginales</taxon>
        <taxon>Boraginaceae</taxon>
        <taxon>Boraginoideae</taxon>
        <taxon>Lithospermeae</taxon>
        <taxon>Lithospermum</taxon>
    </lineage>
</organism>
<keyword evidence="3" id="KW-1185">Reference proteome</keyword>
<feature type="compositionally biased region" description="Low complexity" evidence="1">
    <location>
        <begin position="230"/>
        <end position="244"/>
    </location>
</feature>
<dbReference type="Proteomes" id="UP001454036">
    <property type="component" value="Unassembled WGS sequence"/>
</dbReference>
<proteinExistence type="predicted"/>
<evidence type="ECO:0000256" key="1">
    <source>
        <dbReference type="SAM" id="MobiDB-lite"/>
    </source>
</evidence>